<reference evidence="3 4" key="1">
    <citation type="journal article" date="2018" name="PLoS Genet.">
        <title>Population sequencing reveals clonal diversity and ancestral inbreeding in the grapevine cultivar Chardonnay.</title>
        <authorList>
            <person name="Roach M.J."/>
            <person name="Johnson D.L."/>
            <person name="Bohlmann J."/>
            <person name="van Vuuren H.J."/>
            <person name="Jones S.J."/>
            <person name="Pretorius I.S."/>
            <person name="Schmidt S.A."/>
            <person name="Borneman A.R."/>
        </authorList>
    </citation>
    <scope>NUCLEOTIDE SEQUENCE [LARGE SCALE GENOMIC DNA]</scope>
    <source>
        <strain evidence="4">cv. Chardonnay</strain>
        <tissue evidence="3">Leaf</tissue>
    </source>
</reference>
<sequence length="409" mass="45581">MGACSSREKKFEGVVGERLMTLKMRVMYELKMEGLVLAVTHGITVLFFCEKGMFFCAVLDGHGPSGHHVAGLDDSKDSHENKNFEYPLFPLWKASLIKSFEEMDEELGSNSTFDSFCSGTTAVTVIKQEDHLIIANLGDSRAVLCTRGNRNQLVPVQLTVDLKPNLPSEAERIKNCKGRVFALPDESGVYRLWMPDQNSPGLAMTRAFGDFCLKDYGLISIPDVSYRKLTDKDEFVVLASDGVRKRKDPVNAIIFKLMVSAAKRVWDVLSNSEVTRIVASAKKRSMAAQLLVDRAVREWKIKYPGCKTDDCAVICLFLKTPPLSTKSTSKNGRDGVNNHQQLAVSQRSATRRSQQGCESTKANSKEEYSALQGVTRENSLLSLPRFSTVLGRRRSINQPSTLKLFEVHN</sequence>
<dbReference type="Gene3D" id="3.60.40.10">
    <property type="entry name" value="PPM-type phosphatase domain"/>
    <property type="match status" value="1"/>
</dbReference>
<evidence type="ECO:0000313" key="3">
    <source>
        <dbReference type="EMBL" id="RVW63801.1"/>
    </source>
</evidence>
<dbReference type="Pfam" id="PF00481">
    <property type="entry name" value="PP2C"/>
    <property type="match status" value="1"/>
</dbReference>
<dbReference type="InterPro" id="IPR001932">
    <property type="entry name" value="PPM-type_phosphatase-like_dom"/>
</dbReference>
<feature type="compositionally biased region" description="Polar residues" evidence="1">
    <location>
        <begin position="337"/>
        <end position="362"/>
    </location>
</feature>
<accession>A0A438FV26</accession>
<dbReference type="InterPro" id="IPR036457">
    <property type="entry name" value="PPM-type-like_dom_sf"/>
</dbReference>
<gene>
    <name evidence="3" type="primary">Os11g0109000_1</name>
    <name evidence="3" type="ORF">CK203_053722</name>
</gene>
<dbReference type="EMBL" id="QGNW01000731">
    <property type="protein sequence ID" value="RVW63801.1"/>
    <property type="molecule type" value="Genomic_DNA"/>
</dbReference>
<dbReference type="AlphaFoldDB" id="A0A438FV26"/>
<dbReference type="GO" id="GO:0004722">
    <property type="term" value="F:protein serine/threonine phosphatase activity"/>
    <property type="evidence" value="ECO:0007669"/>
    <property type="project" value="InterPro"/>
</dbReference>
<name>A0A438FV26_VITVI</name>
<feature type="region of interest" description="Disordered" evidence="1">
    <location>
        <begin position="325"/>
        <end position="368"/>
    </location>
</feature>
<evidence type="ECO:0000259" key="2">
    <source>
        <dbReference type="PROSITE" id="PS51746"/>
    </source>
</evidence>
<dbReference type="PANTHER" id="PTHR47992">
    <property type="entry name" value="PROTEIN PHOSPHATASE"/>
    <property type="match status" value="1"/>
</dbReference>
<feature type="domain" description="PPM-type phosphatase" evidence="2">
    <location>
        <begin position="40"/>
        <end position="318"/>
    </location>
</feature>
<proteinExistence type="predicted"/>
<evidence type="ECO:0000256" key="1">
    <source>
        <dbReference type="SAM" id="MobiDB-lite"/>
    </source>
</evidence>
<evidence type="ECO:0000313" key="4">
    <source>
        <dbReference type="Proteomes" id="UP000288805"/>
    </source>
</evidence>
<dbReference type="SMART" id="SM00332">
    <property type="entry name" value="PP2Cc"/>
    <property type="match status" value="1"/>
</dbReference>
<dbReference type="Proteomes" id="UP000288805">
    <property type="component" value="Unassembled WGS sequence"/>
</dbReference>
<protein>
    <recommendedName>
        <fullName evidence="2">PPM-type phosphatase domain-containing protein</fullName>
    </recommendedName>
</protein>
<dbReference type="InterPro" id="IPR015655">
    <property type="entry name" value="PP2C"/>
</dbReference>
<organism evidence="3 4">
    <name type="scientific">Vitis vinifera</name>
    <name type="common">Grape</name>
    <dbReference type="NCBI Taxonomy" id="29760"/>
    <lineage>
        <taxon>Eukaryota</taxon>
        <taxon>Viridiplantae</taxon>
        <taxon>Streptophyta</taxon>
        <taxon>Embryophyta</taxon>
        <taxon>Tracheophyta</taxon>
        <taxon>Spermatophyta</taxon>
        <taxon>Magnoliopsida</taxon>
        <taxon>eudicotyledons</taxon>
        <taxon>Gunneridae</taxon>
        <taxon>Pentapetalae</taxon>
        <taxon>rosids</taxon>
        <taxon>Vitales</taxon>
        <taxon>Vitaceae</taxon>
        <taxon>Viteae</taxon>
        <taxon>Vitis</taxon>
    </lineage>
</organism>
<dbReference type="SUPFAM" id="SSF81606">
    <property type="entry name" value="PP2C-like"/>
    <property type="match status" value="1"/>
</dbReference>
<comment type="caution">
    <text evidence="3">The sequence shown here is derived from an EMBL/GenBank/DDBJ whole genome shotgun (WGS) entry which is preliminary data.</text>
</comment>
<dbReference type="CDD" id="cd00143">
    <property type="entry name" value="PP2Cc"/>
    <property type="match status" value="1"/>
</dbReference>
<dbReference type="PROSITE" id="PS51746">
    <property type="entry name" value="PPM_2"/>
    <property type="match status" value="1"/>
</dbReference>